<evidence type="ECO:0000256" key="2">
    <source>
        <dbReference type="SAM" id="SignalP"/>
    </source>
</evidence>
<proteinExistence type="predicted"/>
<feature type="chain" id="PRO_5024292561" description="Pentapeptide MXKDX repeat protein" evidence="2">
    <location>
        <begin position="22"/>
        <end position="76"/>
    </location>
</feature>
<feature type="region of interest" description="Disordered" evidence="1">
    <location>
        <begin position="23"/>
        <end position="43"/>
    </location>
</feature>
<keyword evidence="2" id="KW-0732">Signal</keyword>
<organism evidence="3 4">
    <name type="scientific">Stutzerimonas stutzeri</name>
    <name type="common">Pseudomonas stutzeri</name>
    <dbReference type="NCBI Taxonomy" id="316"/>
    <lineage>
        <taxon>Bacteria</taxon>
        <taxon>Pseudomonadati</taxon>
        <taxon>Pseudomonadota</taxon>
        <taxon>Gammaproteobacteria</taxon>
        <taxon>Pseudomonadales</taxon>
        <taxon>Pseudomonadaceae</taxon>
        <taxon>Stutzerimonas</taxon>
    </lineage>
</organism>
<evidence type="ECO:0008006" key="5">
    <source>
        <dbReference type="Google" id="ProtNLM"/>
    </source>
</evidence>
<gene>
    <name evidence="3" type="ORF">A9A72_121316</name>
</gene>
<feature type="signal peptide" evidence="2">
    <location>
        <begin position="1"/>
        <end position="21"/>
    </location>
</feature>
<evidence type="ECO:0000313" key="4">
    <source>
        <dbReference type="Proteomes" id="UP000324282"/>
    </source>
</evidence>
<name>A0A5S5BGX4_STUST</name>
<dbReference type="Proteomes" id="UP000324282">
    <property type="component" value="Unassembled WGS sequence"/>
</dbReference>
<evidence type="ECO:0000313" key="3">
    <source>
        <dbReference type="EMBL" id="TYP66317.1"/>
    </source>
</evidence>
<protein>
    <recommendedName>
        <fullName evidence="5">Pentapeptide MXKDX repeat protein</fullName>
    </recommendedName>
</protein>
<feature type="compositionally biased region" description="Low complexity" evidence="1">
    <location>
        <begin position="31"/>
        <end position="43"/>
    </location>
</feature>
<accession>A0A5S5BGX4</accession>
<comment type="caution">
    <text evidence="3">The sequence shown here is derived from an EMBL/GenBank/DDBJ whole genome shotgun (WGS) entry which is preliminary data.</text>
</comment>
<sequence length="76" mass="8066">MRKIITAAAIAVTLASGLSFAAADKDAQSQSNSGMMNNGMNMEMMGDMGEMMKECRDMMEDAKASHQQNGTSPDAT</sequence>
<dbReference type="EMBL" id="VNHQ01000011">
    <property type="protein sequence ID" value="TYP66317.1"/>
    <property type="molecule type" value="Genomic_DNA"/>
</dbReference>
<dbReference type="RefSeq" id="WP_148924231.1">
    <property type="nucleotide sequence ID" value="NZ_VNHQ01000011.1"/>
</dbReference>
<reference evidence="3 4" key="1">
    <citation type="submission" date="2019-07" db="EMBL/GenBank/DDBJ databases">
        <title>Deep subsurface shale carbon reservoir microbial communities from Ohio and West Virginia, USA.</title>
        <authorList>
            <person name="Wrighton K."/>
        </authorList>
    </citation>
    <scope>NUCLEOTIDE SEQUENCE [LARGE SCALE GENOMIC DNA]</scope>
    <source>
        <strain evidence="3 4">NP_8Ht</strain>
    </source>
</reference>
<dbReference type="AlphaFoldDB" id="A0A5S5BGX4"/>
<evidence type="ECO:0000256" key="1">
    <source>
        <dbReference type="SAM" id="MobiDB-lite"/>
    </source>
</evidence>